<reference evidence="2" key="1">
    <citation type="journal article" date="2023" name="G3 (Bethesda)">
        <title>Genome assembly and association tests identify interacting loci associated with vigor, precocity, and sex in interspecific pistachio rootstocks.</title>
        <authorList>
            <person name="Palmer W."/>
            <person name="Jacygrad E."/>
            <person name="Sagayaradj S."/>
            <person name="Cavanaugh K."/>
            <person name="Han R."/>
            <person name="Bertier L."/>
            <person name="Beede B."/>
            <person name="Kafkas S."/>
            <person name="Golino D."/>
            <person name="Preece J."/>
            <person name="Michelmore R."/>
        </authorList>
    </citation>
    <scope>NUCLEOTIDE SEQUENCE [LARGE SCALE GENOMIC DNA]</scope>
</reference>
<proteinExistence type="predicted"/>
<keyword evidence="2" id="KW-1185">Reference proteome</keyword>
<dbReference type="Proteomes" id="UP001163603">
    <property type="component" value="Chromosome 13"/>
</dbReference>
<organism evidence="1 2">
    <name type="scientific">Pistacia integerrima</name>
    <dbReference type="NCBI Taxonomy" id="434235"/>
    <lineage>
        <taxon>Eukaryota</taxon>
        <taxon>Viridiplantae</taxon>
        <taxon>Streptophyta</taxon>
        <taxon>Embryophyta</taxon>
        <taxon>Tracheophyta</taxon>
        <taxon>Spermatophyta</taxon>
        <taxon>Magnoliopsida</taxon>
        <taxon>eudicotyledons</taxon>
        <taxon>Gunneridae</taxon>
        <taxon>Pentapetalae</taxon>
        <taxon>rosids</taxon>
        <taxon>malvids</taxon>
        <taxon>Sapindales</taxon>
        <taxon>Anacardiaceae</taxon>
        <taxon>Pistacia</taxon>
    </lineage>
</organism>
<dbReference type="EMBL" id="CM047748">
    <property type="protein sequence ID" value="KAJ0014498.1"/>
    <property type="molecule type" value="Genomic_DNA"/>
</dbReference>
<sequence length="326" mass="36769">MILTGFITDTFAASRLFKCSTELDIDYSFKVFSYIENPNAFIFNTMIRAFIQRNSPQKAFFLYKLMLNDNVGVDNYTYPLIAQASALRLSVFEGKLIHDHVVKVGFDSDVYVNNTLINMYAVCGNLCDARKLFDVSPVLDLVSWNSILAGYVNAGNLEEAKDIYDRMPERNIIASNSMIVLFGRRGYVNEACRLFNQMPKKDLVSWSALISCYEQNEMYEEALVMFMTMNDHKVMVDEVVVVSVLSACAHLTVVTMGKLIHNLVVKIGIESYVNLQNALIHMYSSCGEIISAEKLFNAGYSLDLISWNSMISGYWKCGDAASWDSA</sequence>
<comment type="caution">
    <text evidence="1">The sequence shown here is derived from an EMBL/GenBank/DDBJ whole genome shotgun (WGS) entry which is preliminary data.</text>
</comment>
<name>A0ACC0XB29_9ROSI</name>
<gene>
    <name evidence="1" type="ORF">Pint_19558</name>
</gene>
<evidence type="ECO:0000313" key="1">
    <source>
        <dbReference type="EMBL" id="KAJ0014498.1"/>
    </source>
</evidence>
<evidence type="ECO:0000313" key="2">
    <source>
        <dbReference type="Proteomes" id="UP001163603"/>
    </source>
</evidence>
<protein>
    <submittedName>
        <fullName evidence="1">Uncharacterized protein</fullName>
    </submittedName>
</protein>
<accession>A0ACC0XB29</accession>